<sequence>MTTVFYRIFANQKLFIFQKVEEMMKKRIFYIISFIVLFCVEVLIALYVHDSFVRPYLGDVLVVVLVYSFVRIFLPTGIPRMPFYVFLFACFVEILQYFQLVETLGITNRPARVILGSTYDWKDIGCYAVGCLFILLFEHFCKRSKLS</sequence>
<keyword evidence="1" id="KW-1133">Transmembrane helix</keyword>
<dbReference type="InterPro" id="IPR021257">
    <property type="entry name" value="DUF2809"/>
</dbReference>
<keyword evidence="1" id="KW-0472">Membrane</keyword>
<keyword evidence="1" id="KW-0812">Transmembrane</keyword>
<accession>A0A1M4VL72</accession>
<dbReference type="Proteomes" id="UP000184436">
    <property type="component" value="Unassembled WGS sequence"/>
</dbReference>
<reference evidence="2 3" key="1">
    <citation type="submission" date="2016-11" db="EMBL/GenBank/DDBJ databases">
        <authorList>
            <person name="Jaros S."/>
            <person name="Januszkiewicz K."/>
            <person name="Wedrychowicz H."/>
        </authorList>
    </citation>
    <scope>NUCLEOTIDE SEQUENCE [LARGE SCALE GENOMIC DNA]</scope>
    <source>
        <strain evidence="2 3">DSM 26883</strain>
    </source>
</reference>
<evidence type="ECO:0000256" key="1">
    <source>
        <dbReference type="SAM" id="Phobius"/>
    </source>
</evidence>
<evidence type="ECO:0000313" key="2">
    <source>
        <dbReference type="EMBL" id="SHE69816.1"/>
    </source>
</evidence>
<evidence type="ECO:0008006" key="4">
    <source>
        <dbReference type="Google" id="ProtNLM"/>
    </source>
</evidence>
<protein>
    <recommendedName>
        <fullName evidence="4">DUF2809 domain-containing protein</fullName>
    </recommendedName>
</protein>
<feature type="transmembrane region" description="Helical" evidence="1">
    <location>
        <begin position="81"/>
        <end position="101"/>
    </location>
</feature>
<dbReference type="AlphaFoldDB" id="A0A1M4VL72"/>
<keyword evidence="3" id="KW-1185">Reference proteome</keyword>
<organism evidence="2 3">
    <name type="scientific">Bacteroides faecichinchillae</name>
    <dbReference type="NCBI Taxonomy" id="871325"/>
    <lineage>
        <taxon>Bacteria</taxon>
        <taxon>Pseudomonadati</taxon>
        <taxon>Bacteroidota</taxon>
        <taxon>Bacteroidia</taxon>
        <taxon>Bacteroidales</taxon>
        <taxon>Bacteroidaceae</taxon>
        <taxon>Bacteroides</taxon>
    </lineage>
</organism>
<dbReference type="STRING" id="871325.SAMN05444349_10536"/>
<feature type="transmembrane region" description="Helical" evidence="1">
    <location>
        <begin position="55"/>
        <end position="74"/>
    </location>
</feature>
<feature type="transmembrane region" description="Helical" evidence="1">
    <location>
        <begin position="121"/>
        <end position="141"/>
    </location>
</feature>
<dbReference type="Pfam" id="PF10990">
    <property type="entry name" value="DUF2809"/>
    <property type="match status" value="1"/>
</dbReference>
<name>A0A1M4VL72_9BACE</name>
<feature type="transmembrane region" description="Helical" evidence="1">
    <location>
        <begin position="28"/>
        <end position="49"/>
    </location>
</feature>
<proteinExistence type="predicted"/>
<gene>
    <name evidence="2" type="ORF">SAMN05444349_10536</name>
</gene>
<dbReference type="EMBL" id="FQVD01000005">
    <property type="protein sequence ID" value="SHE69816.1"/>
    <property type="molecule type" value="Genomic_DNA"/>
</dbReference>
<evidence type="ECO:0000313" key="3">
    <source>
        <dbReference type="Proteomes" id="UP000184436"/>
    </source>
</evidence>